<keyword evidence="2" id="KW-0547">Nucleotide-binding</keyword>
<reference evidence="6 7" key="1">
    <citation type="submission" date="2018-01" db="EMBL/GenBank/DDBJ databases">
        <title>Draft genome sequences of six Vibrio diazotrophicus strains isolated from deep-sea sediments of the Baltic Sea.</title>
        <authorList>
            <person name="Castillo D."/>
            <person name="Vandieken V."/>
            <person name="Chiang O."/>
            <person name="Middelboe M."/>
        </authorList>
    </citation>
    <scope>NUCLEOTIDE SEQUENCE [LARGE SCALE GENOMIC DNA]</scope>
    <source>
        <strain evidence="6 7">60.27F</strain>
    </source>
</reference>
<evidence type="ECO:0000313" key="6">
    <source>
        <dbReference type="EMBL" id="PNI06644.1"/>
    </source>
</evidence>
<evidence type="ECO:0000256" key="3">
    <source>
        <dbReference type="ARBA" id="ARBA00023143"/>
    </source>
</evidence>
<dbReference type="OrthoDB" id="5586887at2"/>
<protein>
    <submittedName>
        <fullName evidence="6">Cation tolerance protein CutA</fullName>
    </submittedName>
</protein>
<comment type="caution">
    <text evidence="6">The sequence shown here is derived from an EMBL/GenBank/DDBJ whole genome shotgun (WGS) entry which is preliminary data.</text>
</comment>
<gene>
    <name evidence="6" type="ORF">C1N32_01140</name>
</gene>
<feature type="domain" description="Type III secretion system flagellar brake protein YcgR PilZN" evidence="5">
    <location>
        <begin position="36"/>
        <end position="125"/>
    </location>
</feature>
<evidence type="ECO:0000259" key="4">
    <source>
        <dbReference type="Pfam" id="PF07238"/>
    </source>
</evidence>
<organism evidence="6 7">
    <name type="scientific">Vibrio diazotrophicus</name>
    <dbReference type="NCBI Taxonomy" id="685"/>
    <lineage>
        <taxon>Bacteria</taxon>
        <taxon>Pseudomonadati</taxon>
        <taxon>Pseudomonadota</taxon>
        <taxon>Gammaproteobacteria</taxon>
        <taxon>Vibrionales</taxon>
        <taxon>Vibrionaceae</taxon>
        <taxon>Vibrio</taxon>
    </lineage>
</organism>
<name>A0A2J8I854_VIBDI</name>
<dbReference type="Pfam" id="PF07238">
    <property type="entry name" value="PilZ"/>
    <property type="match status" value="1"/>
</dbReference>
<dbReference type="RefSeq" id="WP_102965165.1">
    <property type="nucleotide sequence ID" value="NZ_POSK01000001.1"/>
</dbReference>
<evidence type="ECO:0000259" key="5">
    <source>
        <dbReference type="Pfam" id="PF12945"/>
    </source>
</evidence>
<keyword evidence="1" id="KW-0973">c-di-GMP</keyword>
<accession>A0A2J8I854</accession>
<dbReference type="Gene3D" id="2.40.10.220">
    <property type="entry name" value="predicted glycosyltransferase like domains"/>
    <property type="match status" value="1"/>
</dbReference>
<evidence type="ECO:0000256" key="2">
    <source>
        <dbReference type="ARBA" id="ARBA00022741"/>
    </source>
</evidence>
<feature type="domain" description="PilZ" evidence="4">
    <location>
        <begin position="132"/>
        <end position="235"/>
    </location>
</feature>
<dbReference type="Gene3D" id="2.30.110.10">
    <property type="entry name" value="Electron Transport, Fmn-binding Protein, Chain A"/>
    <property type="match status" value="1"/>
</dbReference>
<dbReference type="GO" id="GO:0035438">
    <property type="term" value="F:cyclic-di-GMP binding"/>
    <property type="evidence" value="ECO:0007669"/>
    <property type="project" value="InterPro"/>
</dbReference>
<evidence type="ECO:0000256" key="1">
    <source>
        <dbReference type="ARBA" id="ARBA00022636"/>
    </source>
</evidence>
<dbReference type="InterPro" id="IPR009926">
    <property type="entry name" value="T3SS_YcgR_PilZN"/>
</dbReference>
<dbReference type="Pfam" id="PF12945">
    <property type="entry name" value="PilZNR"/>
    <property type="match status" value="1"/>
</dbReference>
<keyword evidence="3" id="KW-0975">Bacterial flagellum</keyword>
<evidence type="ECO:0000313" key="7">
    <source>
        <dbReference type="Proteomes" id="UP000236449"/>
    </source>
</evidence>
<dbReference type="InterPro" id="IPR012349">
    <property type="entry name" value="Split_barrel_FMN-bd"/>
</dbReference>
<dbReference type="InterPro" id="IPR009875">
    <property type="entry name" value="PilZ_domain"/>
</dbReference>
<dbReference type="AlphaFoldDB" id="A0A2J8I854"/>
<dbReference type="EMBL" id="POSK01000001">
    <property type="protein sequence ID" value="PNI06644.1"/>
    <property type="molecule type" value="Genomic_DNA"/>
</dbReference>
<sequence length="250" mass="27656">MSSPQPATKSTKTNVAKTTKSVITLNSTDALAMVEHGSELKLNITTPVGTKFICRTPFIGTHSDTYLLAEIPNISASDMSFYFQEGFWINIRAISSRGEGAMIHFRSQLLHVVQEPIPLAMLSIPSSMQVTQLRKEPRFDVNLPGRVICGEHKASGEVRDLSKCGCRFIAPPVGKTYQVGEMVSIEIFADQRGTKVFAPLTGKVCNLQRSTHYARYGMEFDEDGQKNAKNLLSQLKFNGTKLTLNIERIA</sequence>
<dbReference type="Proteomes" id="UP000236449">
    <property type="component" value="Unassembled WGS sequence"/>
</dbReference>
<dbReference type="SUPFAM" id="SSF141371">
    <property type="entry name" value="PilZ domain-like"/>
    <property type="match status" value="2"/>
</dbReference>
<proteinExistence type="predicted"/>